<dbReference type="InterPro" id="IPR006674">
    <property type="entry name" value="HD_domain"/>
</dbReference>
<dbReference type="STRING" id="579137.Metvu_0673"/>
<dbReference type="AlphaFoldDB" id="C9RG30"/>
<dbReference type="Pfam" id="PF19276">
    <property type="entry name" value="HD_assoc_2"/>
    <property type="match status" value="1"/>
</dbReference>
<dbReference type="NCBIfam" id="TIGR00277">
    <property type="entry name" value="HDIG"/>
    <property type="match status" value="1"/>
</dbReference>
<feature type="domain" description="HD" evidence="1">
    <location>
        <begin position="50"/>
        <end position="147"/>
    </location>
</feature>
<name>C9RG30_METVM</name>
<dbReference type="InterPro" id="IPR003607">
    <property type="entry name" value="HD/PDEase_dom"/>
</dbReference>
<dbReference type="SMART" id="SM00471">
    <property type="entry name" value="HDc"/>
    <property type="match status" value="1"/>
</dbReference>
<dbReference type="KEGG" id="mvu:Metvu_0673"/>
<dbReference type="PANTHER" id="PTHR11373">
    <property type="entry name" value="DEOXYNUCLEOSIDE TRIPHOSPHATE TRIPHOSPHOHYDROLASE"/>
    <property type="match status" value="1"/>
</dbReference>
<dbReference type="PROSITE" id="PS51831">
    <property type="entry name" value="HD"/>
    <property type="match status" value="1"/>
</dbReference>
<dbReference type="GO" id="GO:0008832">
    <property type="term" value="F:dGTPase activity"/>
    <property type="evidence" value="ECO:0007669"/>
    <property type="project" value="TreeGrafter"/>
</dbReference>
<dbReference type="InterPro" id="IPR045509">
    <property type="entry name" value="HD_assoc_2"/>
</dbReference>
<evidence type="ECO:0000259" key="1">
    <source>
        <dbReference type="PROSITE" id="PS51831"/>
    </source>
</evidence>
<dbReference type="InterPro" id="IPR006675">
    <property type="entry name" value="HDIG_dom"/>
</dbReference>
<dbReference type="InterPro" id="IPR050135">
    <property type="entry name" value="dGTPase-like"/>
</dbReference>
<accession>C9RG30</accession>
<dbReference type="PANTHER" id="PTHR11373:SF4">
    <property type="entry name" value="DEOXYNUCLEOSIDE TRIPHOSPHATE TRIPHOSPHOHYDROLASE SAMHD1"/>
    <property type="match status" value="1"/>
</dbReference>
<dbReference type="Gene3D" id="1.10.3210.10">
    <property type="entry name" value="Hypothetical protein af1432"/>
    <property type="match status" value="1"/>
</dbReference>
<dbReference type="SUPFAM" id="SSF109604">
    <property type="entry name" value="HD-domain/PDEase-like"/>
    <property type="match status" value="1"/>
</dbReference>
<dbReference type="HOGENOM" id="CLU_026821_3_0_2"/>
<dbReference type="eggNOG" id="arCOG04430">
    <property type="taxonomic scope" value="Archaea"/>
</dbReference>
<dbReference type="RefSeq" id="WP_015732753.1">
    <property type="nucleotide sequence ID" value="NC_013407.1"/>
</dbReference>
<protein>
    <submittedName>
        <fullName evidence="2">Metal dependent phosphohydrolase</fullName>
    </submittedName>
</protein>
<keyword evidence="3" id="KW-1185">Reference proteome</keyword>
<dbReference type="Pfam" id="PF01966">
    <property type="entry name" value="HD"/>
    <property type="match status" value="1"/>
</dbReference>
<dbReference type="GO" id="GO:0006203">
    <property type="term" value="P:dGTP catabolic process"/>
    <property type="evidence" value="ECO:0007669"/>
    <property type="project" value="TreeGrafter"/>
</dbReference>
<dbReference type="Proteomes" id="UP000002063">
    <property type="component" value="Chromosome"/>
</dbReference>
<gene>
    <name evidence="2" type="ordered locus">Metvu_0673</name>
</gene>
<dbReference type="CDD" id="cd00077">
    <property type="entry name" value="HDc"/>
    <property type="match status" value="1"/>
</dbReference>
<sequence length="455" mass="53282">MKVIRDSIHKDIYLEDYELEVIDSSEIQRLRNIKQTGLTYLVYPSANHTRFEHSLGTMFISSKIAEKINADKKLARISALLHDIGHPPFSHTLEIFGYDHEYFGKRKIKKMDLVNFSSSEVIKTLNKKNLEGKIISGDVDADRMDYLLRDSYHTGTAYGMIDLPRILRGLTTFKSFNKVKIGVLKKGIQAIESLLVARHQMYSAVYMHPTVRIADTMMKRAVMKEILEKNLNVEDLSLMDDISLVSFLRMSENYLMEKIDRRDLYKNLITYGYSDLTPVERWIFANLDENQVLQLEEKFYNHFGCDVFLDICSIPKMEEHNVYIVSKEEIRRLDEVSPIARSLKMAEIQLWNIALYAPRENIKHLKENDDVKKKIHKILKEIDFEIKSKLVDILREYKSIIGKGKFLEIARERGISPKEFYEELHKLIFCGLIKERFNGRKYIYSLSNSINSHYL</sequence>
<dbReference type="GeneID" id="8513010"/>
<organism evidence="2 3">
    <name type="scientific">Methanocaldococcus vulcanius (strain ATCC 700851 / DSM 12094 / M7)</name>
    <name type="common">Methanococcus vulcanius</name>
    <dbReference type="NCBI Taxonomy" id="579137"/>
    <lineage>
        <taxon>Archaea</taxon>
        <taxon>Methanobacteriati</taxon>
        <taxon>Methanobacteriota</taxon>
        <taxon>Methanomada group</taxon>
        <taxon>Methanococci</taxon>
        <taxon>Methanococcales</taxon>
        <taxon>Methanocaldococcaceae</taxon>
        <taxon>Methanocaldococcus</taxon>
    </lineage>
</organism>
<dbReference type="EMBL" id="CP001787">
    <property type="protein sequence ID" value="ACX72532.1"/>
    <property type="molecule type" value="Genomic_DNA"/>
</dbReference>
<dbReference type="OrthoDB" id="8895at2157"/>
<evidence type="ECO:0000313" key="3">
    <source>
        <dbReference type="Proteomes" id="UP000002063"/>
    </source>
</evidence>
<evidence type="ECO:0000313" key="2">
    <source>
        <dbReference type="EMBL" id="ACX72532.1"/>
    </source>
</evidence>
<reference evidence="2" key="1">
    <citation type="submission" date="2009-10" db="EMBL/GenBank/DDBJ databases">
        <title>Complete sequence of chromosome of Methanocaldococcus vulcanius M7.</title>
        <authorList>
            <consortium name="US DOE Joint Genome Institute"/>
            <person name="Lucas S."/>
            <person name="Copeland A."/>
            <person name="Lapidus A."/>
            <person name="Glavina del Rio T."/>
            <person name="Dalin E."/>
            <person name="Tice H."/>
            <person name="Bruce D."/>
            <person name="Goodwin L."/>
            <person name="Pitluck S."/>
            <person name="Lcollab F.I."/>
            <person name="Brettin T."/>
            <person name="Detter J.C."/>
            <person name="Han C."/>
            <person name="Tapia R."/>
            <person name="Kuske C.R."/>
            <person name="Schmutz J."/>
            <person name="Larimer F."/>
            <person name="Land M."/>
            <person name="Hauser L."/>
            <person name="Kyrpides N."/>
            <person name="Ovchinikova G."/>
            <person name="Sieprawska-Lupa M."/>
            <person name="Whitman W.B."/>
            <person name="Woyke T."/>
        </authorList>
    </citation>
    <scope>NUCLEOTIDE SEQUENCE [LARGE SCALE GENOMIC DNA]</scope>
    <source>
        <strain evidence="2">M7</strain>
    </source>
</reference>
<proteinExistence type="predicted"/>